<keyword evidence="6" id="KW-1185">Reference proteome</keyword>
<dbReference type="InterPro" id="IPR046358">
    <property type="entry name" value="Flagellin_C"/>
</dbReference>
<proteinExistence type="inferred from homology"/>
<gene>
    <name evidence="5" type="primary">flgL</name>
    <name evidence="5" type="ordered locus">CCNA_00942</name>
</gene>
<dbReference type="RefSeq" id="YP_002516315.1">
    <property type="nucleotide sequence ID" value="NC_011916.1"/>
</dbReference>
<dbReference type="Gene3D" id="1.20.1330.10">
    <property type="entry name" value="f41 fragment of flagellin, N-terminal domain"/>
    <property type="match status" value="1"/>
</dbReference>
<dbReference type="KEGG" id="ccs:CCNA_00942"/>
<keyword evidence="5" id="KW-0282">Flagellum</keyword>
<keyword evidence="5" id="KW-0966">Cell projection</keyword>
<reference evidence="5 6" key="1">
    <citation type="journal article" date="2010" name="J. Bacteriol.">
        <title>The genetic basis of laboratory adaptation in Caulobacter crescentus.</title>
        <authorList>
            <person name="Marks M.E."/>
            <person name="Castro-Rojas C.M."/>
            <person name="Teiling C."/>
            <person name="Du L."/>
            <person name="Kapatral V."/>
            <person name="Walunas T.L."/>
            <person name="Crosson S."/>
        </authorList>
    </citation>
    <scope>NUCLEOTIDE SEQUENCE [LARGE SCALE GENOMIC DNA]</scope>
    <source>
        <strain evidence="6">NA1000 / CB15N</strain>
    </source>
</reference>
<accession>A0A0H3C873</accession>
<dbReference type="EMBL" id="CP001340">
    <property type="protein sequence ID" value="ACL94407.1"/>
    <property type="molecule type" value="Genomic_DNA"/>
</dbReference>
<dbReference type="PhylomeDB" id="A0A0H3C873"/>
<keyword evidence="5" id="KW-0969">Cilium</keyword>
<feature type="domain" description="Flagellin C-terminal" evidence="4">
    <location>
        <begin position="225"/>
        <end position="306"/>
    </location>
</feature>
<evidence type="ECO:0000313" key="5">
    <source>
        <dbReference type="EMBL" id="ACL94407.1"/>
    </source>
</evidence>
<evidence type="ECO:0000256" key="3">
    <source>
        <dbReference type="ARBA" id="ARBA00023143"/>
    </source>
</evidence>
<dbReference type="PATRIC" id="fig|565050.3.peg.928"/>
<dbReference type="RefSeq" id="WP_010918783.1">
    <property type="nucleotide sequence ID" value="NC_011916.1"/>
</dbReference>
<organism evidence="5 6">
    <name type="scientific">Caulobacter vibrioides (strain NA1000 / CB15N)</name>
    <name type="common">Caulobacter crescentus</name>
    <dbReference type="NCBI Taxonomy" id="565050"/>
    <lineage>
        <taxon>Bacteria</taxon>
        <taxon>Pseudomonadati</taxon>
        <taxon>Pseudomonadota</taxon>
        <taxon>Alphaproteobacteria</taxon>
        <taxon>Caulobacterales</taxon>
        <taxon>Caulobacteraceae</taxon>
        <taxon>Caulobacter</taxon>
    </lineage>
</organism>
<dbReference type="AlphaFoldDB" id="A0A0H3C873"/>
<dbReference type="GO" id="GO:0009288">
    <property type="term" value="C:bacterial-type flagellum"/>
    <property type="evidence" value="ECO:0007669"/>
    <property type="project" value="UniProtKB-SubCell"/>
</dbReference>
<dbReference type="GeneID" id="7333072"/>
<dbReference type="PANTHER" id="PTHR42792:SF1">
    <property type="entry name" value="FLAGELLAR HOOK-ASSOCIATED PROTEIN 3"/>
    <property type="match status" value="1"/>
</dbReference>
<evidence type="ECO:0000256" key="1">
    <source>
        <dbReference type="ARBA" id="ARBA00004365"/>
    </source>
</evidence>
<evidence type="ECO:0000313" key="6">
    <source>
        <dbReference type="Proteomes" id="UP000001364"/>
    </source>
</evidence>
<dbReference type="SMR" id="A0A0H3C873"/>
<evidence type="ECO:0000259" key="4">
    <source>
        <dbReference type="Pfam" id="PF00700"/>
    </source>
</evidence>
<dbReference type="PANTHER" id="PTHR42792">
    <property type="entry name" value="FLAGELLIN"/>
    <property type="match status" value="1"/>
</dbReference>
<sequence>MTRVSTVQNYNVMTSNLMKAQIRQNEVGGQVASQKVATDLRGYAKNAEVLTAMRSAQTKINGLLDQTKLVTNRLEMQNTGIGRVADATKDAREAIANAMAAGNATTLMQQLQAAFSEVVQGVNTKSNGLYVFSGAQTQTATTTAATMADLTAAPSTASLFQNDQYITTNRVDEQTNAKTGVLGDALGTATFDAFKQVQAYIDANGPFTGNLNDTQVNFLKGMLSTFDSAYKSVVDIQGKNGVNQKRFEAAEIDLSNQADTLTTMVGGIVDVDMAEAITRLEAAKLAVQASAQVFSSLQASSLLNVLK</sequence>
<dbReference type="Proteomes" id="UP000001364">
    <property type="component" value="Chromosome"/>
</dbReference>
<dbReference type="Pfam" id="PF00700">
    <property type="entry name" value="Flagellin_C"/>
    <property type="match status" value="1"/>
</dbReference>
<dbReference type="GO" id="GO:0005198">
    <property type="term" value="F:structural molecule activity"/>
    <property type="evidence" value="ECO:0007669"/>
    <property type="project" value="InterPro"/>
</dbReference>
<comment type="subcellular location">
    <subcellularLocation>
        <location evidence="1">Bacterial flagellum</location>
    </subcellularLocation>
</comment>
<keyword evidence="3" id="KW-0975">Bacterial flagellum</keyword>
<comment type="similarity">
    <text evidence="2">Belongs to the bacterial flagellin family.</text>
</comment>
<dbReference type="HOGENOM" id="CLU_058238_0_0_5"/>
<dbReference type="InterPro" id="IPR001492">
    <property type="entry name" value="Flagellin"/>
</dbReference>
<dbReference type="OrthoDB" id="8477979at2"/>
<name>A0A0H3C873_CAUVN</name>
<evidence type="ECO:0000256" key="2">
    <source>
        <dbReference type="ARBA" id="ARBA00005709"/>
    </source>
</evidence>
<dbReference type="SUPFAM" id="SSF64518">
    <property type="entry name" value="Phase 1 flagellin"/>
    <property type="match status" value="1"/>
</dbReference>
<protein>
    <submittedName>
        <fullName evidence="5">Flagellar hook-associated protein FlgL</fullName>
    </submittedName>
</protein>